<feature type="region of interest" description="Disordered" evidence="5">
    <location>
        <begin position="284"/>
        <end position="308"/>
    </location>
</feature>
<feature type="chain" id="PRO_5040939058" evidence="7">
    <location>
        <begin position="24"/>
        <end position="468"/>
    </location>
</feature>
<keyword evidence="4 6" id="KW-0472">Membrane</keyword>
<feature type="region of interest" description="Disordered" evidence="5">
    <location>
        <begin position="439"/>
        <end position="468"/>
    </location>
</feature>
<feature type="region of interest" description="Disordered" evidence="5">
    <location>
        <begin position="354"/>
        <end position="403"/>
    </location>
</feature>
<keyword evidence="2 6" id="KW-0812">Transmembrane</keyword>
<dbReference type="AlphaFoldDB" id="A0A9W8NU12"/>
<comment type="subcellular location">
    <subcellularLocation>
        <location evidence="1">Membrane</location>
        <topology evidence="1">Single-pass membrane protein</topology>
    </subcellularLocation>
</comment>
<evidence type="ECO:0000256" key="7">
    <source>
        <dbReference type="SAM" id="SignalP"/>
    </source>
</evidence>
<gene>
    <name evidence="8" type="ORF">DFH05DRAFT_1579369</name>
</gene>
<dbReference type="GO" id="GO:0071944">
    <property type="term" value="C:cell periphery"/>
    <property type="evidence" value="ECO:0007669"/>
    <property type="project" value="UniProtKB-ARBA"/>
</dbReference>
<proteinExistence type="predicted"/>
<accession>A0A9W8NU12</accession>
<keyword evidence="9" id="KW-1185">Reference proteome</keyword>
<protein>
    <submittedName>
        <fullName evidence="8">Uncharacterized protein</fullName>
    </submittedName>
</protein>
<name>A0A9W8NU12_9AGAR</name>
<evidence type="ECO:0000313" key="8">
    <source>
        <dbReference type="EMBL" id="KAJ3740824.1"/>
    </source>
</evidence>
<organism evidence="8 9">
    <name type="scientific">Lentinula detonsa</name>
    <dbReference type="NCBI Taxonomy" id="2804962"/>
    <lineage>
        <taxon>Eukaryota</taxon>
        <taxon>Fungi</taxon>
        <taxon>Dikarya</taxon>
        <taxon>Basidiomycota</taxon>
        <taxon>Agaricomycotina</taxon>
        <taxon>Agaricomycetes</taxon>
        <taxon>Agaricomycetidae</taxon>
        <taxon>Agaricales</taxon>
        <taxon>Marasmiineae</taxon>
        <taxon>Omphalotaceae</taxon>
        <taxon>Lentinula</taxon>
    </lineage>
</organism>
<dbReference type="PANTHER" id="PTHR15549">
    <property type="entry name" value="PAIRED IMMUNOGLOBULIN-LIKE TYPE 2 RECEPTOR"/>
    <property type="match status" value="1"/>
</dbReference>
<feature type="compositionally biased region" description="Basic and acidic residues" evidence="5">
    <location>
        <begin position="441"/>
        <end position="452"/>
    </location>
</feature>
<sequence length="468" mass="49739">MFVLPNFLAVLAFILMLTVPALTEGNVTCSGTAMDWYTSQVGETASISTGKTYERLRQICNSDFEVGVMSNTLPPDTCDEQISDCCCNSIAYALAMLCLNCQQNIGGGSGYDAREFLPRYGIAVACCASSPTDIGFAPAAGDYQLYLQGSRTNSTCSPVQNQTLSTSIQTAVCNEEIKLFDSLYSLFWTDGSWYYMYTEQSISKAIASNNNNTFTHCASTTLNGTTTASGSSSPASSNLSSSHSSNLNGGAIGGIVVGAIVGVVATALLMWFCWWKRKEGKKATKPENKIEPFAQGEGHDRRGGVSTSSKLYHDPIATQRETSNMNPPPGAAGPSYLSAYTGYPTGLISAYGAPSPNYPQSPSPLDSPSPIVTGSLSSEKGSRLYSSMNQPMSPTPTTVTSMGSMSARPILSPGGHSYNHSMAAFTEDSEREQLSIMSSIPERHTDGGRIPDELLDGSLPPAYGEQLD</sequence>
<dbReference type="Proteomes" id="UP001142393">
    <property type="component" value="Unassembled WGS sequence"/>
</dbReference>
<feature type="compositionally biased region" description="Polar residues" evidence="5">
    <location>
        <begin position="372"/>
        <end position="390"/>
    </location>
</feature>
<evidence type="ECO:0000256" key="6">
    <source>
        <dbReference type="SAM" id="Phobius"/>
    </source>
</evidence>
<feature type="compositionally biased region" description="Low complexity" evidence="5">
    <location>
        <begin position="391"/>
        <end position="403"/>
    </location>
</feature>
<dbReference type="GO" id="GO:0016020">
    <property type="term" value="C:membrane"/>
    <property type="evidence" value="ECO:0007669"/>
    <property type="project" value="UniProtKB-SubCell"/>
</dbReference>
<evidence type="ECO:0000256" key="2">
    <source>
        <dbReference type="ARBA" id="ARBA00022692"/>
    </source>
</evidence>
<feature type="compositionally biased region" description="Pro residues" evidence="5">
    <location>
        <begin position="356"/>
        <end position="367"/>
    </location>
</feature>
<feature type="signal peptide" evidence="7">
    <location>
        <begin position="1"/>
        <end position="23"/>
    </location>
</feature>
<keyword evidence="7" id="KW-0732">Signal</keyword>
<evidence type="ECO:0000256" key="5">
    <source>
        <dbReference type="SAM" id="MobiDB-lite"/>
    </source>
</evidence>
<dbReference type="InterPro" id="IPR051694">
    <property type="entry name" value="Immunoregulatory_rcpt-like"/>
</dbReference>
<feature type="transmembrane region" description="Helical" evidence="6">
    <location>
        <begin position="251"/>
        <end position="275"/>
    </location>
</feature>
<dbReference type="EMBL" id="JANVFU010000013">
    <property type="protein sequence ID" value="KAJ3740824.1"/>
    <property type="molecule type" value="Genomic_DNA"/>
</dbReference>
<evidence type="ECO:0000313" key="9">
    <source>
        <dbReference type="Proteomes" id="UP001142393"/>
    </source>
</evidence>
<evidence type="ECO:0000256" key="1">
    <source>
        <dbReference type="ARBA" id="ARBA00004167"/>
    </source>
</evidence>
<evidence type="ECO:0000256" key="4">
    <source>
        <dbReference type="ARBA" id="ARBA00023136"/>
    </source>
</evidence>
<reference evidence="8 9" key="1">
    <citation type="journal article" date="2023" name="Proc. Natl. Acad. Sci. U.S.A.">
        <title>A global phylogenomic analysis of the shiitake genus Lentinula.</title>
        <authorList>
            <person name="Sierra-Patev S."/>
            <person name="Min B."/>
            <person name="Naranjo-Ortiz M."/>
            <person name="Looney B."/>
            <person name="Konkel Z."/>
            <person name="Slot J.C."/>
            <person name="Sakamoto Y."/>
            <person name="Steenwyk J.L."/>
            <person name="Rokas A."/>
            <person name="Carro J."/>
            <person name="Camarero S."/>
            <person name="Ferreira P."/>
            <person name="Molpeceres G."/>
            <person name="Ruiz-Duenas F.J."/>
            <person name="Serrano A."/>
            <person name="Henrissat B."/>
            <person name="Drula E."/>
            <person name="Hughes K.W."/>
            <person name="Mata J.L."/>
            <person name="Ishikawa N.K."/>
            <person name="Vargas-Isla R."/>
            <person name="Ushijima S."/>
            <person name="Smith C.A."/>
            <person name="Donoghue J."/>
            <person name="Ahrendt S."/>
            <person name="Andreopoulos W."/>
            <person name="He G."/>
            <person name="LaButti K."/>
            <person name="Lipzen A."/>
            <person name="Ng V."/>
            <person name="Riley R."/>
            <person name="Sandor L."/>
            <person name="Barry K."/>
            <person name="Martinez A.T."/>
            <person name="Xiao Y."/>
            <person name="Gibbons J.G."/>
            <person name="Terashima K."/>
            <person name="Grigoriev I.V."/>
            <person name="Hibbett D."/>
        </authorList>
    </citation>
    <scope>NUCLEOTIDE SEQUENCE [LARGE SCALE GENOMIC DNA]</scope>
    <source>
        <strain evidence="8 9">TFB7810</strain>
    </source>
</reference>
<evidence type="ECO:0000256" key="3">
    <source>
        <dbReference type="ARBA" id="ARBA00022989"/>
    </source>
</evidence>
<keyword evidence="3 6" id="KW-1133">Transmembrane helix</keyword>
<comment type="caution">
    <text evidence="8">The sequence shown here is derived from an EMBL/GenBank/DDBJ whole genome shotgun (WGS) entry which is preliminary data.</text>
</comment>